<protein>
    <submittedName>
        <fullName evidence="2">Uncharacterized protein</fullName>
    </submittedName>
</protein>
<accession>A0ABN9Y7I0</accession>
<name>A0ABN9Y7I0_9DINO</name>
<dbReference type="Proteomes" id="UP001189429">
    <property type="component" value="Unassembled WGS sequence"/>
</dbReference>
<dbReference type="EMBL" id="CAUYUJ010022043">
    <property type="protein sequence ID" value="CAK0908591.1"/>
    <property type="molecule type" value="Genomic_DNA"/>
</dbReference>
<feature type="compositionally biased region" description="Acidic residues" evidence="1">
    <location>
        <begin position="60"/>
        <end position="84"/>
    </location>
</feature>
<proteinExistence type="predicted"/>
<reference evidence="2" key="1">
    <citation type="submission" date="2023-10" db="EMBL/GenBank/DDBJ databases">
        <authorList>
            <person name="Chen Y."/>
            <person name="Shah S."/>
            <person name="Dougan E. K."/>
            <person name="Thang M."/>
            <person name="Chan C."/>
        </authorList>
    </citation>
    <scope>NUCLEOTIDE SEQUENCE [LARGE SCALE GENOMIC DNA]</scope>
</reference>
<comment type="caution">
    <text evidence="2">The sequence shown here is derived from an EMBL/GenBank/DDBJ whole genome shotgun (WGS) entry which is preliminary data.</text>
</comment>
<evidence type="ECO:0000313" key="2">
    <source>
        <dbReference type="EMBL" id="CAK0908591.1"/>
    </source>
</evidence>
<sequence length="393" mass="44499">MSQLKIREDLSVKADTLGDRLVRLEGEHSSLRIPEKYASEVVRLKEETAQSPTEKKGEETPEAEGEDGGLDSEMCQEQEQEQEQEAPPCKLEPKFSYSDLPNQRQWDATNLQQFVRNGKDTFQLAIWKPQKGEDALRLPADLRMTTNYATRGVPPDGSKTKKRRLPNASVLLYVRNGANNAWVLMTLAEAESTRRLLDLDPSSRAHAGLISSLGHWLTLWPEGAADPGFVGKSVSHDLPPVDRTSSEQEAAAWAPLALTRFFNAESNFSSRQIISILKCLEGTSFEQRSKWLTAVADGRWREIPDITKEISVKQVLYRRPKEGPAEMQQTHEVMIRLRKAVAKYYPHEKDSNGVLKAIVQQFDKRKPKNGKLDRVELEKFVKEMDDFSGLRAE</sequence>
<gene>
    <name evidence="2" type="ORF">PCOR1329_LOCUS83224</name>
</gene>
<feature type="region of interest" description="Disordered" evidence="1">
    <location>
        <begin position="35"/>
        <end position="101"/>
    </location>
</feature>
<evidence type="ECO:0000313" key="3">
    <source>
        <dbReference type="Proteomes" id="UP001189429"/>
    </source>
</evidence>
<feature type="compositionally biased region" description="Basic and acidic residues" evidence="1">
    <location>
        <begin position="35"/>
        <end position="59"/>
    </location>
</feature>
<organism evidence="2 3">
    <name type="scientific">Prorocentrum cordatum</name>
    <dbReference type="NCBI Taxonomy" id="2364126"/>
    <lineage>
        <taxon>Eukaryota</taxon>
        <taxon>Sar</taxon>
        <taxon>Alveolata</taxon>
        <taxon>Dinophyceae</taxon>
        <taxon>Prorocentrales</taxon>
        <taxon>Prorocentraceae</taxon>
        <taxon>Prorocentrum</taxon>
    </lineage>
</organism>
<evidence type="ECO:0000256" key="1">
    <source>
        <dbReference type="SAM" id="MobiDB-lite"/>
    </source>
</evidence>
<keyword evidence="3" id="KW-1185">Reference proteome</keyword>